<feature type="region of interest" description="Disordered" evidence="1">
    <location>
        <begin position="26"/>
        <end position="160"/>
    </location>
</feature>
<feature type="compositionally biased region" description="Basic and acidic residues" evidence="1">
    <location>
        <begin position="26"/>
        <end position="37"/>
    </location>
</feature>
<dbReference type="Proteomes" id="UP001283361">
    <property type="component" value="Unassembled WGS sequence"/>
</dbReference>
<dbReference type="AlphaFoldDB" id="A0AAE1DN99"/>
<protein>
    <submittedName>
        <fullName evidence="2">Uncharacterized protein</fullName>
    </submittedName>
</protein>
<evidence type="ECO:0000313" key="2">
    <source>
        <dbReference type="EMBL" id="KAK3776612.1"/>
    </source>
</evidence>
<dbReference type="EMBL" id="JAWDGP010003195">
    <property type="protein sequence ID" value="KAK3776612.1"/>
    <property type="molecule type" value="Genomic_DNA"/>
</dbReference>
<sequence>MAKDRFDNPKGFNKYYDIAAKATDFGNRHDGAKRIAKDGSTSVSPNKRIHRSNPPLIPSKTADGKDRIHTVKTTLWEDSRFSGNEKSPPALSHRQTPPPTSYTNSHFSKKTQTKSTSTSSSFSRPKYPVSLSLKQKHNDESPEPKSILKNSPRRRSSIASDDDGLALVLKQTTIQDLSSSSVAASPAVTTTPVTALSPQSDPAGLLSSSHDLLSRLRICYTRSISERPIQANLYTADKVSHRERQGREEEILSRCSYRLSPRHRRSSEPSATKRVTFYDQAVRTGDGIHPPKH</sequence>
<feature type="region of interest" description="Disordered" evidence="1">
    <location>
        <begin position="260"/>
        <end position="293"/>
    </location>
</feature>
<name>A0AAE1DN99_9GAST</name>
<evidence type="ECO:0000313" key="3">
    <source>
        <dbReference type="Proteomes" id="UP001283361"/>
    </source>
</evidence>
<accession>A0AAE1DN99</accession>
<evidence type="ECO:0000256" key="1">
    <source>
        <dbReference type="SAM" id="MobiDB-lite"/>
    </source>
</evidence>
<feature type="compositionally biased region" description="Low complexity" evidence="1">
    <location>
        <begin position="113"/>
        <end position="123"/>
    </location>
</feature>
<feature type="compositionally biased region" description="Basic and acidic residues" evidence="1">
    <location>
        <begin position="62"/>
        <end position="80"/>
    </location>
</feature>
<keyword evidence="3" id="KW-1185">Reference proteome</keyword>
<gene>
    <name evidence="2" type="ORF">RRG08_063316</name>
</gene>
<proteinExistence type="predicted"/>
<organism evidence="2 3">
    <name type="scientific">Elysia crispata</name>
    <name type="common">lettuce slug</name>
    <dbReference type="NCBI Taxonomy" id="231223"/>
    <lineage>
        <taxon>Eukaryota</taxon>
        <taxon>Metazoa</taxon>
        <taxon>Spiralia</taxon>
        <taxon>Lophotrochozoa</taxon>
        <taxon>Mollusca</taxon>
        <taxon>Gastropoda</taxon>
        <taxon>Heterobranchia</taxon>
        <taxon>Euthyneura</taxon>
        <taxon>Panpulmonata</taxon>
        <taxon>Sacoglossa</taxon>
        <taxon>Placobranchoidea</taxon>
        <taxon>Plakobranchidae</taxon>
        <taxon>Elysia</taxon>
    </lineage>
</organism>
<reference evidence="2" key="1">
    <citation type="journal article" date="2023" name="G3 (Bethesda)">
        <title>A reference genome for the long-term kleptoplast-retaining sea slug Elysia crispata morphotype clarki.</title>
        <authorList>
            <person name="Eastman K.E."/>
            <person name="Pendleton A.L."/>
            <person name="Shaikh M.A."/>
            <person name="Suttiyut T."/>
            <person name="Ogas R."/>
            <person name="Tomko P."/>
            <person name="Gavelis G."/>
            <person name="Widhalm J.R."/>
            <person name="Wisecaver J.H."/>
        </authorList>
    </citation>
    <scope>NUCLEOTIDE SEQUENCE</scope>
    <source>
        <strain evidence="2">ECLA1</strain>
    </source>
</reference>
<comment type="caution">
    <text evidence="2">The sequence shown here is derived from an EMBL/GenBank/DDBJ whole genome shotgun (WGS) entry which is preliminary data.</text>
</comment>